<evidence type="ECO:0000256" key="2">
    <source>
        <dbReference type="ARBA" id="ARBA00023315"/>
    </source>
</evidence>
<dbReference type="Gene3D" id="3.40.630.30">
    <property type="match status" value="1"/>
</dbReference>
<dbReference type="EMBL" id="AUXZ01000130">
    <property type="protein sequence ID" value="KZN45436.1"/>
    <property type="molecule type" value="Genomic_DNA"/>
</dbReference>
<dbReference type="InterPro" id="IPR016181">
    <property type="entry name" value="Acyl_CoA_acyltransferase"/>
</dbReference>
<dbReference type="PANTHER" id="PTHR43800">
    <property type="entry name" value="PEPTIDYL-LYSINE N-ACETYLTRANSFERASE YJAB"/>
    <property type="match status" value="1"/>
</dbReference>
<dbReference type="InterPro" id="IPR000182">
    <property type="entry name" value="GNAT_dom"/>
</dbReference>
<dbReference type="Proteomes" id="UP000076503">
    <property type="component" value="Unassembled WGS sequence"/>
</dbReference>
<proteinExistence type="predicted"/>
<evidence type="ECO:0000313" key="5">
    <source>
        <dbReference type="Proteomes" id="UP000076503"/>
    </source>
</evidence>
<dbReference type="RefSeq" id="WP_063364136.1">
    <property type="nucleotide sequence ID" value="NZ_AUXZ01000130.1"/>
</dbReference>
<dbReference type="AlphaFoldDB" id="A0A167AIR4"/>
<protein>
    <recommendedName>
        <fullName evidence="3">N-acetyltransferase domain-containing protein</fullName>
    </recommendedName>
</protein>
<feature type="domain" description="N-acetyltransferase" evidence="3">
    <location>
        <begin position="1"/>
        <end position="145"/>
    </location>
</feature>
<reference evidence="4 5" key="1">
    <citation type="submission" date="2013-07" db="EMBL/GenBank/DDBJ databases">
        <title>Comparative Genomic and Metabolomic Analysis of Twelve Strains of Pseudoalteromonas luteoviolacea.</title>
        <authorList>
            <person name="Vynne N.G."/>
            <person name="Mansson M."/>
            <person name="Gram L."/>
        </authorList>
    </citation>
    <scope>NUCLEOTIDE SEQUENCE [LARGE SCALE GENOMIC DNA]</scope>
    <source>
        <strain evidence="4 5">H33</strain>
    </source>
</reference>
<name>A0A167AIR4_9GAMM</name>
<sequence length="149" mass="17149">MNIRPYTQNDLAAIFDIYRRSKLDELKFEEKVFTLLPLEEDKERLRGLMESQIYVYQEQGQILGFGANCGHEIRALFVAPKHRGKGVGKALFEFLLSNIHGQPCLYVASTNQPAKYLYHEYGFSVTETFETTYNQVSVIAQKMVRMASV</sequence>
<evidence type="ECO:0000259" key="3">
    <source>
        <dbReference type="PROSITE" id="PS51186"/>
    </source>
</evidence>
<comment type="caution">
    <text evidence="4">The sequence shown here is derived from an EMBL/GenBank/DDBJ whole genome shotgun (WGS) entry which is preliminary data.</text>
</comment>
<dbReference type="OrthoDB" id="9789605at2"/>
<dbReference type="PROSITE" id="PS51186">
    <property type="entry name" value="GNAT"/>
    <property type="match status" value="1"/>
</dbReference>
<dbReference type="Pfam" id="PF13508">
    <property type="entry name" value="Acetyltransf_7"/>
    <property type="match status" value="1"/>
</dbReference>
<keyword evidence="2" id="KW-0012">Acyltransferase</keyword>
<dbReference type="CDD" id="cd04301">
    <property type="entry name" value="NAT_SF"/>
    <property type="match status" value="1"/>
</dbReference>
<gene>
    <name evidence="4" type="ORF">N476_05300</name>
</gene>
<evidence type="ECO:0000313" key="4">
    <source>
        <dbReference type="EMBL" id="KZN45436.1"/>
    </source>
</evidence>
<dbReference type="SUPFAM" id="SSF55729">
    <property type="entry name" value="Acyl-CoA N-acyltransferases (Nat)"/>
    <property type="match status" value="1"/>
</dbReference>
<dbReference type="PANTHER" id="PTHR43800:SF1">
    <property type="entry name" value="PEPTIDYL-LYSINE N-ACETYLTRANSFERASE YJAB"/>
    <property type="match status" value="1"/>
</dbReference>
<organism evidence="4 5">
    <name type="scientific">Pseudoalteromonas luteoviolacea H33</name>
    <dbReference type="NCBI Taxonomy" id="1365251"/>
    <lineage>
        <taxon>Bacteria</taxon>
        <taxon>Pseudomonadati</taxon>
        <taxon>Pseudomonadota</taxon>
        <taxon>Gammaproteobacteria</taxon>
        <taxon>Alteromonadales</taxon>
        <taxon>Pseudoalteromonadaceae</taxon>
        <taxon>Pseudoalteromonas</taxon>
    </lineage>
</organism>
<keyword evidence="1" id="KW-0808">Transferase</keyword>
<accession>A0A167AIR4</accession>
<dbReference type="PATRIC" id="fig|1365251.3.peg.5030"/>
<evidence type="ECO:0000256" key="1">
    <source>
        <dbReference type="ARBA" id="ARBA00022679"/>
    </source>
</evidence>
<dbReference type="GO" id="GO:0016747">
    <property type="term" value="F:acyltransferase activity, transferring groups other than amino-acyl groups"/>
    <property type="evidence" value="ECO:0007669"/>
    <property type="project" value="InterPro"/>
</dbReference>